<dbReference type="GO" id="GO:0006631">
    <property type="term" value="P:fatty acid metabolic process"/>
    <property type="evidence" value="ECO:0007669"/>
    <property type="project" value="TreeGrafter"/>
</dbReference>
<comment type="similarity">
    <text evidence="1">Belongs to the ACBP family.</text>
</comment>
<dbReference type="InterPro" id="IPR000582">
    <property type="entry name" value="Acyl-CoA-binding_protein"/>
</dbReference>
<name>A0A8J5XZZ6_9ROSI</name>
<sequence>MELLLEFLFTLSLSFVLSFIIAKLLSLSSVIDQHLEAVSRCMVVSNKSEKCVLECEKGLGFVSEVVKFDALVESVEEKGTLKECLNDSHGPTKISEVTVEEISSGEENFGDKTTEIGLAEEDEEEIEVLEDCLNKGLSDDDWEGIERTELEKDFGAAVCFLESRNNADQILKLGNNLKMQLYALQKVATEGPCHETHPMAFKLSARAKWNAWKRLGNMSPEAAMEQYITLLSRSIPGYGESKQHSADVKASWKLPLDAKTMPANRAISVDYYSMEEISAYDSILCSPGSGDDIWCWLALHQPSPISQLQTTMDEEGFLQDFLELLLSYYFSLKK</sequence>
<dbReference type="Proteomes" id="UP000701853">
    <property type="component" value="Chromosome 11"/>
</dbReference>
<reference evidence="4 5" key="1">
    <citation type="journal article" date="2021" name="bioRxiv">
        <title>The Gossypium anomalum genome as a resource for cotton improvement and evolutionary analysis of hybrid incompatibility.</title>
        <authorList>
            <person name="Grover C.E."/>
            <person name="Yuan D."/>
            <person name="Arick M.A."/>
            <person name="Miller E.R."/>
            <person name="Hu G."/>
            <person name="Peterson D.G."/>
            <person name="Wendel J.F."/>
            <person name="Udall J.A."/>
        </authorList>
    </citation>
    <scope>NUCLEOTIDE SEQUENCE [LARGE SCALE GENOMIC DNA]</scope>
    <source>
        <strain evidence="4">JFW-Udall</strain>
        <tissue evidence="4">Leaf</tissue>
    </source>
</reference>
<dbReference type="GO" id="GO:0000062">
    <property type="term" value="F:fatty-acyl-CoA binding"/>
    <property type="evidence" value="ECO:0007669"/>
    <property type="project" value="InterPro"/>
</dbReference>
<dbReference type="PANTHER" id="PTHR23310">
    <property type="entry name" value="ACYL-COA-BINDING PROTEIN, ACBP"/>
    <property type="match status" value="1"/>
</dbReference>
<keyword evidence="5" id="KW-1185">Reference proteome</keyword>
<gene>
    <name evidence="4" type="ORF">CXB51_028235</name>
</gene>
<proteinExistence type="inferred from homology"/>
<dbReference type="AlphaFoldDB" id="A0A8J5XZZ6"/>
<evidence type="ECO:0000259" key="3">
    <source>
        <dbReference type="PROSITE" id="PS51228"/>
    </source>
</evidence>
<comment type="caution">
    <text evidence="4">The sequence shown here is derived from an EMBL/GenBank/DDBJ whole genome shotgun (WGS) entry which is preliminary data.</text>
</comment>
<organism evidence="4 5">
    <name type="scientific">Gossypium anomalum</name>
    <dbReference type="NCBI Taxonomy" id="47600"/>
    <lineage>
        <taxon>Eukaryota</taxon>
        <taxon>Viridiplantae</taxon>
        <taxon>Streptophyta</taxon>
        <taxon>Embryophyta</taxon>
        <taxon>Tracheophyta</taxon>
        <taxon>Spermatophyta</taxon>
        <taxon>Magnoliopsida</taxon>
        <taxon>eudicotyledons</taxon>
        <taxon>Gunneridae</taxon>
        <taxon>Pentapetalae</taxon>
        <taxon>rosids</taxon>
        <taxon>malvids</taxon>
        <taxon>Malvales</taxon>
        <taxon>Malvaceae</taxon>
        <taxon>Malvoideae</taxon>
        <taxon>Gossypium</taxon>
    </lineage>
</organism>
<keyword evidence="2" id="KW-0446">Lipid-binding</keyword>
<dbReference type="InterPro" id="IPR014352">
    <property type="entry name" value="FERM/acyl-CoA-bd_prot_sf"/>
</dbReference>
<dbReference type="PROSITE" id="PS51228">
    <property type="entry name" value="ACB_2"/>
    <property type="match status" value="1"/>
</dbReference>
<dbReference type="OrthoDB" id="71307at2759"/>
<accession>A0A8J5XZZ6</accession>
<protein>
    <recommendedName>
        <fullName evidence="3">ACB domain-containing protein</fullName>
    </recommendedName>
</protein>
<dbReference type="Pfam" id="PF00887">
    <property type="entry name" value="ACBP"/>
    <property type="match status" value="1"/>
</dbReference>
<dbReference type="PANTHER" id="PTHR23310:SF105">
    <property type="entry name" value="ACYL-COA-BINDING DOMAIN-CONTAINING PROTEIN 5"/>
    <property type="match status" value="1"/>
</dbReference>
<dbReference type="InterPro" id="IPR035984">
    <property type="entry name" value="Acyl-CoA-binding_sf"/>
</dbReference>
<dbReference type="EMBL" id="JAHUZN010000011">
    <property type="protein sequence ID" value="KAG8478413.1"/>
    <property type="molecule type" value="Genomic_DNA"/>
</dbReference>
<dbReference type="SUPFAM" id="SSF47027">
    <property type="entry name" value="Acyl-CoA binding protein"/>
    <property type="match status" value="1"/>
</dbReference>
<dbReference type="Gene3D" id="1.20.80.10">
    <property type="match status" value="1"/>
</dbReference>
<evidence type="ECO:0000313" key="4">
    <source>
        <dbReference type="EMBL" id="KAG8478413.1"/>
    </source>
</evidence>
<evidence type="ECO:0000256" key="1">
    <source>
        <dbReference type="ARBA" id="ARBA00005567"/>
    </source>
</evidence>
<feature type="domain" description="ACB" evidence="3">
    <location>
        <begin position="150"/>
        <end position="240"/>
    </location>
</feature>
<evidence type="ECO:0000256" key="2">
    <source>
        <dbReference type="ARBA" id="ARBA00023121"/>
    </source>
</evidence>
<evidence type="ECO:0000313" key="5">
    <source>
        <dbReference type="Proteomes" id="UP000701853"/>
    </source>
</evidence>